<dbReference type="RefSeq" id="WP_072997602.1">
    <property type="nucleotide sequence ID" value="NZ_FRAM01000002.1"/>
</dbReference>
<evidence type="ECO:0000313" key="1">
    <source>
        <dbReference type="EMBL" id="SHK32861.1"/>
    </source>
</evidence>
<dbReference type="Proteomes" id="UP000184498">
    <property type="component" value="Unassembled WGS sequence"/>
</dbReference>
<dbReference type="Pfam" id="PF14903">
    <property type="entry name" value="WG_beta_rep"/>
    <property type="match status" value="2"/>
</dbReference>
<dbReference type="InterPro" id="IPR032774">
    <property type="entry name" value="WG_beta_rep"/>
</dbReference>
<dbReference type="EMBL" id="FRAM01000002">
    <property type="protein sequence ID" value="SHK32861.1"/>
    <property type="molecule type" value="Genomic_DNA"/>
</dbReference>
<dbReference type="OrthoDB" id="5464673at2"/>
<sequence length="227" mass="26030">MKKIFTLCIASISIAAYSQTPDELPELIPVTINQKTGYIDQKGNTIVKPEYNIAMLFSEDCHLLNSPNENVRIFGTSDYATAEKNMIVYRINKLGERVYQYKSEDKGKCTLQYEPQQYNAFVVNGFYGLISKKSIDDKKYDNFVISPAYQSLYILDGDTDDPMIIAVLDDKFGIINKKNEVIIPFIYEDIKTNLSWKTAHLFEVSTNGKDYFYINKNNHSYNISGIK</sequence>
<protein>
    <submittedName>
        <fullName evidence="1">WG containing repeat-containing protein</fullName>
    </submittedName>
</protein>
<proteinExistence type="predicted"/>
<gene>
    <name evidence="1" type="ORF">SAMN05444371_1953</name>
</gene>
<keyword evidence="2" id="KW-1185">Reference proteome</keyword>
<accession>A0A1M6RK35</accession>
<dbReference type="AlphaFoldDB" id="A0A1M6RK35"/>
<reference evidence="2" key="1">
    <citation type="submission" date="2016-11" db="EMBL/GenBank/DDBJ databases">
        <authorList>
            <person name="Varghese N."/>
            <person name="Submissions S."/>
        </authorList>
    </citation>
    <scope>NUCLEOTIDE SEQUENCE [LARGE SCALE GENOMIC DNA]</scope>
    <source>
        <strain evidence="2">DSM 18016</strain>
    </source>
</reference>
<name>A0A1M6RK35_9FLAO</name>
<organism evidence="1 2">
    <name type="scientific">Epilithonimonas mollis</name>
    <dbReference type="NCBI Taxonomy" id="216903"/>
    <lineage>
        <taxon>Bacteria</taxon>
        <taxon>Pseudomonadati</taxon>
        <taxon>Bacteroidota</taxon>
        <taxon>Flavobacteriia</taxon>
        <taxon>Flavobacteriales</taxon>
        <taxon>Weeksellaceae</taxon>
        <taxon>Chryseobacterium group</taxon>
        <taxon>Epilithonimonas</taxon>
    </lineage>
</organism>
<evidence type="ECO:0000313" key="2">
    <source>
        <dbReference type="Proteomes" id="UP000184498"/>
    </source>
</evidence>
<dbReference type="STRING" id="216903.SAMN05444371_1953"/>